<sequence length="170" mass="18124">MTNNSGLRGYYHPPLPPPLPATYALMPLLPDFSPTDYLINWPPSHLNTITMLPDLIFPVLDLPIQPHLDPTAAQGTLPNLFCGNPCYCYKKTCAFASRGGFGKYCGGRKGPVVLPVKASGEGDGGSFGFMAWFAKFCGMRKGKKNSGAGLEAGEASVEADDETTPLLGGR</sequence>
<dbReference type="GeneID" id="19462012"/>
<dbReference type="HOGENOM" id="CLU_1570801_0_0_1"/>
<protein>
    <submittedName>
        <fullName evidence="2">Uncharacterized protein</fullName>
    </submittedName>
</protein>
<reference evidence="2 3" key="1">
    <citation type="journal article" date="2013" name="BMC Genomics">
        <title>Genomics-driven discovery of the pneumocandin biosynthetic gene cluster in the fungus Glarea lozoyensis.</title>
        <authorList>
            <person name="Chen L."/>
            <person name="Yue Q."/>
            <person name="Zhang X."/>
            <person name="Xiang M."/>
            <person name="Wang C."/>
            <person name="Li S."/>
            <person name="Che Y."/>
            <person name="Ortiz-Lopez F.J."/>
            <person name="Bills G.F."/>
            <person name="Liu X."/>
            <person name="An Z."/>
        </authorList>
    </citation>
    <scope>NUCLEOTIDE SEQUENCE [LARGE SCALE GENOMIC DNA]</scope>
    <source>
        <strain evidence="3">ATCC 20868 / MF5171</strain>
    </source>
</reference>
<dbReference type="EMBL" id="KE145370">
    <property type="protein sequence ID" value="EPE27042.1"/>
    <property type="molecule type" value="Genomic_DNA"/>
</dbReference>
<gene>
    <name evidence="2" type="ORF">GLAREA_02956</name>
</gene>
<evidence type="ECO:0000313" key="2">
    <source>
        <dbReference type="EMBL" id="EPE27042.1"/>
    </source>
</evidence>
<name>S3CKI4_GLAL2</name>
<dbReference type="Proteomes" id="UP000016922">
    <property type="component" value="Unassembled WGS sequence"/>
</dbReference>
<keyword evidence="3" id="KW-1185">Reference proteome</keyword>
<dbReference type="KEGG" id="glz:GLAREA_02956"/>
<evidence type="ECO:0000313" key="3">
    <source>
        <dbReference type="Proteomes" id="UP000016922"/>
    </source>
</evidence>
<proteinExistence type="predicted"/>
<feature type="region of interest" description="Disordered" evidence="1">
    <location>
        <begin position="145"/>
        <end position="170"/>
    </location>
</feature>
<accession>S3CKI4</accession>
<organism evidence="2 3">
    <name type="scientific">Glarea lozoyensis (strain ATCC 20868 / MF5171)</name>
    <dbReference type="NCBI Taxonomy" id="1116229"/>
    <lineage>
        <taxon>Eukaryota</taxon>
        <taxon>Fungi</taxon>
        <taxon>Dikarya</taxon>
        <taxon>Ascomycota</taxon>
        <taxon>Pezizomycotina</taxon>
        <taxon>Leotiomycetes</taxon>
        <taxon>Helotiales</taxon>
        <taxon>Helotiaceae</taxon>
        <taxon>Glarea</taxon>
    </lineage>
</organism>
<dbReference type="AlphaFoldDB" id="S3CKI4"/>
<evidence type="ECO:0000256" key="1">
    <source>
        <dbReference type="SAM" id="MobiDB-lite"/>
    </source>
</evidence>
<dbReference type="RefSeq" id="XP_008086232.1">
    <property type="nucleotide sequence ID" value="XM_008088041.1"/>
</dbReference>